<reference evidence="1" key="1">
    <citation type="submission" date="2021-06" db="EMBL/GenBank/DDBJ databases">
        <authorList>
            <person name="Kallberg Y."/>
            <person name="Tangrot J."/>
            <person name="Rosling A."/>
        </authorList>
    </citation>
    <scope>NUCLEOTIDE SEQUENCE</scope>
    <source>
        <strain evidence="1">UK204</strain>
    </source>
</reference>
<feature type="non-terminal residue" evidence="1">
    <location>
        <position position="74"/>
    </location>
</feature>
<gene>
    <name evidence="1" type="ORF">FCALED_LOCUS15773</name>
</gene>
<comment type="caution">
    <text evidence="1">The sequence shown here is derived from an EMBL/GenBank/DDBJ whole genome shotgun (WGS) entry which is preliminary data.</text>
</comment>
<keyword evidence="2" id="KW-1185">Reference proteome</keyword>
<name>A0A9N9NJB5_9GLOM</name>
<dbReference type="AlphaFoldDB" id="A0A9N9NJB5"/>
<dbReference type="OrthoDB" id="2361517at2759"/>
<evidence type="ECO:0000313" key="1">
    <source>
        <dbReference type="EMBL" id="CAG8743196.1"/>
    </source>
</evidence>
<sequence length="74" mass="8805">MSSSEIFNKILNFLHNSPSDHITAFSVIFQLIEYDTWYPKEELREIIHNVINKVKNLEQQNSEKYLKIVDIPLK</sequence>
<dbReference type="Proteomes" id="UP000789570">
    <property type="component" value="Unassembled WGS sequence"/>
</dbReference>
<proteinExistence type="predicted"/>
<accession>A0A9N9NJB5</accession>
<dbReference type="EMBL" id="CAJVPQ010015617">
    <property type="protein sequence ID" value="CAG8743196.1"/>
    <property type="molecule type" value="Genomic_DNA"/>
</dbReference>
<evidence type="ECO:0000313" key="2">
    <source>
        <dbReference type="Proteomes" id="UP000789570"/>
    </source>
</evidence>
<protein>
    <submittedName>
        <fullName evidence="1">3313_t:CDS:1</fullName>
    </submittedName>
</protein>
<organism evidence="1 2">
    <name type="scientific">Funneliformis caledonium</name>
    <dbReference type="NCBI Taxonomy" id="1117310"/>
    <lineage>
        <taxon>Eukaryota</taxon>
        <taxon>Fungi</taxon>
        <taxon>Fungi incertae sedis</taxon>
        <taxon>Mucoromycota</taxon>
        <taxon>Glomeromycotina</taxon>
        <taxon>Glomeromycetes</taxon>
        <taxon>Glomerales</taxon>
        <taxon>Glomeraceae</taxon>
        <taxon>Funneliformis</taxon>
    </lineage>
</organism>